<dbReference type="Proteomes" id="UP000886890">
    <property type="component" value="Unassembled WGS sequence"/>
</dbReference>
<feature type="domain" description="HTH marR-type" evidence="4">
    <location>
        <begin position="10"/>
        <end position="145"/>
    </location>
</feature>
<gene>
    <name evidence="5" type="ORF">H9734_08465</name>
</gene>
<dbReference type="GO" id="GO:0003700">
    <property type="term" value="F:DNA-binding transcription factor activity"/>
    <property type="evidence" value="ECO:0007669"/>
    <property type="project" value="InterPro"/>
</dbReference>
<reference evidence="5" key="1">
    <citation type="journal article" date="2021" name="PeerJ">
        <title>Extensive microbial diversity within the chicken gut microbiome revealed by metagenomics and culture.</title>
        <authorList>
            <person name="Gilroy R."/>
            <person name="Ravi A."/>
            <person name="Getino M."/>
            <person name="Pursley I."/>
            <person name="Horton D.L."/>
            <person name="Alikhan N.F."/>
            <person name="Baker D."/>
            <person name="Gharbi K."/>
            <person name="Hall N."/>
            <person name="Watson M."/>
            <person name="Adriaenssens E.M."/>
            <person name="Foster-Nyarko E."/>
            <person name="Jarju S."/>
            <person name="Secka A."/>
            <person name="Antonio M."/>
            <person name="Oren A."/>
            <person name="Chaudhuri R.R."/>
            <person name="La Ragione R."/>
            <person name="Hildebrand F."/>
            <person name="Pallen M.J."/>
        </authorList>
    </citation>
    <scope>NUCLEOTIDE SEQUENCE</scope>
    <source>
        <strain evidence="5">CHK183-1962</strain>
    </source>
</reference>
<proteinExistence type="predicted"/>
<evidence type="ECO:0000313" key="5">
    <source>
        <dbReference type="EMBL" id="HIX77608.1"/>
    </source>
</evidence>
<protein>
    <submittedName>
        <fullName evidence="5">MarR family winged helix-turn-helix transcriptional regulator</fullName>
    </submittedName>
</protein>
<evidence type="ECO:0000256" key="2">
    <source>
        <dbReference type="ARBA" id="ARBA00023125"/>
    </source>
</evidence>
<dbReference type="PANTHER" id="PTHR42756:SF1">
    <property type="entry name" value="TRANSCRIPTIONAL REPRESSOR OF EMRAB OPERON"/>
    <property type="match status" value="1"/>
</dbReference>
<comment type="caution">
    <text evidence="5">The sequence shown here is derived from an EMBL/GenBank/DDBJ whole genome shotgun (WGS) entry which is preliminary data.</text>
</comment>
<evidence type="ECO:0000313" key="6">
    <source>
        <dbReference type="Proteomes" id="UP000886890"/>
    </source>
</evidence>
<evidence type="ECO:0000256" key="3">
    <source>
        <dbReference type="ARBA" id="ARBA00023163"/>
    </source>
</evidence>
<name>A0A9D2BIS2_9FIRM</name>
<keyword evidence="1" id="KW-0805">Transcription regulation</keyword>
<evidence type="ECO:0000256" key="1">
    <source>
        <dbReference type="ARBA" id="ARBA00023015"/>
    </source>
</evidence>
<dbReference type="AlphaFoldDB" id="A0A9D2BIS2"/>
<keyword evidence="2" id="KW-0238">DNA-binding</keyword>
<sequence>METQSEHGRTRDVGRLINTLSHQLKRQISFPKEESSLTNIQRLVLNYILFHVLKGDVYQKDIEKEFQIRRSTATATLQLLERKGFICRETAEWDARFKKLIPTEKTEKLREQIISNTQYMENLLRTGIPEEDLQVCLRVLERMSENLSGNEKQKGKETVKDE</sequence>
<dbReference type="GO" id="GO:0003677">
    <property type="term" value="F:DNA binding"/>
    <property type="evidence" value="ECO:0007669"/>
    <property type="project" value="UniProtKB-KW"/>
</dbReference>
<evidence type="ECO:0000259" key="4">
    <source>
        <dbReference type="PROSITE" id="PS50995"/>
    </source>
</evidence>
<dbReference type="InterPro" id="IPR036390">
    <property type="entry name" value="WH_DNA-bd_sf"/>
</dbReference>
<dbReference type="Pfam" id="PF12802">
    <property type="entry name" value="MarR_2"/>
    <property type="match status" value="1"/>
</dbReference>
<organism evidence="5 6">
    <name type="scientific">Candidatus Fusicatenibacter merdavium</name>
    <dbReference type="NCBI Taxonomy" id="2838600"/>
    <lineage>
        <taxon>Bacteria</taxon>
        <taxon>Bacillati</taxon>
        <taxon>Bacillota</taxon>
        <taxon>Clostridia</taxon>
        <taxon>Lachnospirales</taxon>
        <taxon>Lachnospiraceae</taxon>
        <taxon>Fusicatenibacter</taxon>
    </lineage>
</organism>
<dbReference type="Gene3D" id="1.10.10.10">
    <property type="entry name" value="Winged helix-like DNA-binding domain superfamily/Winged helix DNA-binding domain"/>
    <property type="match status" value="1"/>
</dbReference>
<dbReference type="InterPro" id="IPR036388">
    <property type="entry name" value="WH-like_DNA-bd_sf"/>
</dbReference>
<accession>A0A9D2BIS2</accession>
<dbReference type="EMBL" id="DXEK01000140">
    <property type="protein sequence ID" value="HIX77608.1"/>
    <property type="molecule type" value="Genomic_DNA"/>
</dbReference>
<dbReference type="InterPro" id="IPR000835">
    <property type="entry name" value="HTH_MarR-typ"/>
</dbReference>
<dbReference type="SUPFAM" id="SSF46785">
    <property type="entry name" value="Winged helix' DNA-binding domain"/>
    <property type="match status" value="1"/>
</dbReference>
<dbReference type="PROSITE" id="PS50995">
    <property type="entry name" value="HTH_MARR_2"/>
    <property type="match status" value="1"/>
</dbReference>
<dbReference type="PANTHER" id="PTHR42756">
    <property type="entry name" value="TRANSCRIPTIONAL REGULATOR, MARR"/>
    <property type="match status" value="1"/>
</dbReference>
<reference evidence="5" key="2">
    <citation type="submission" date="2021-04" db="EMBL/GenBank/DDBJ databases">
        <authorList>
            <person name="Gilroy R."/>
        </authorList>
    </citation>
    <scope>NUCLEOTIDE SEQUENCE</scope>
    <source>
        <strain evidence="5">CHK183-1962</strain>
    </source>
</reference>
<keyword evidence="3" id="KW-0804">Transcription</keyword>